<dbReference type="PANTHER" id="PTHR30303:SF0">
    <property type="entry name" value="CARBAMOYL DEHYDRATASE HYPE"/>
    <property type="match status" value="1"/>
</dbReference>
<gene>
    <name evidence="4" type="ORF">BLW93_02390</name>
</gene>
<dbReference type="Gene3D" id="3.30.1330.10">
    <property type="entry name" value="PurM-like, N-terminal domain"/>
    <property type="match status" value="1"/>
</dbReference>
<feature type="domain" description="PurM-like C-terminal" evidence="3">
    <location>
        <begin position="158"/>
        <end position="304"/>
    </location>
</feature>
<reference evidence="4 5" key="1">
    <citation type="submission" date="2016-10" db="EMBL/GenBank/DDBJ databases">
        <title>Genome sequence of a sulfur-reducing bacterium Desulfurobacterium indicum K6013.</title>
        <authorList>
            <person name="Cao J."/>
            <person name="Shao Z."/>
            <person name="Alain K."/>
            <person name="Jebbar M."/>
        </authorList>
    </citation>
    <scope>NUCLEOTIDE SEQUENCE [LARGE SCALE GENOMIC DNA]</scope>
    <source>
        <strain evidence="4 5">K6013</strain>
    </source>
</reference>
<keyword evidence="5" id="KW-1185">Reference proteome</keyword>
<evidence type="ECO:0000259" key="2">
    <source>
        <dbReference type="Pfam" id="PF00586"/>
    </source>
</evidence>
<dbReference type="OrthoDB" id="9801934at2"/>
<dbReference type="RefSeq" id="WP_076712522.1">
    <property type="nucleotide sequence ID" value="NZ_MOEN01000006.1"/>
</dbReference>
<dbReference type="InterPro" id="IPR011854">
    <property type="entry name" value="HypE"/>
</dbReference>
<evidence type="ECO:0000256" key="1">
    <source>
        <dbReference type="ARBA" id="ARBA00006243"/>
    </source>
</evidence>
<proteinExistence type="inferred from homology"/>
<dbReference type="Gene3D" id="3.90.650.10">
    <property type="entry name" value="PurM-like C-terminal domain"/>
    <property type="match status" value="1"/>
</dbReference>
<evidence type="ECO:0000313" key="4">
    <source>
        <dbReference type="EMBL" id="OMH40912.1"/>
    </source>
</evidence>
<comment type="similarity">
    <text evidence="1">Belongs to the HypE family.</text>
</comment>
<dbReference type="Proteomes" id="UP000187408">
    <property type="component" value="Unassembled WGS sequence"/>
</dbReference>
<dbReference type="Pfam" id="PF02769">
    <property type="entry name" value="AIRS_C"/>
    <property type="match status" value="1"/>
</dbReference>
<dbReference type="EMBL" id="MOEN01000006">
    <property type="protein sequence ID" value="OMH40912.1"/>
    <property type="molecule type" value="Genomic_DNA"/>
</dbReference>
<dbReference type="SUPFAM" id="SSF55326">
    <property type="entry name" value="PurM N-terminal domain-like"/>
    <property type="match status" value="1"/>
</dbReference>
<dbReference type="CDD" id="cd02197">
    <property type="entry name" value="HypE"/>
    <property type="match status" value="1"/>
</dbReference>
<dbReference type="STRING" id="1914305.BLW93_02390"/>
<feature type="domain" description="PurM-like N-terminal" evidence="2">
    <location>
        <begin position="37"/>
        <end position="148"/>
    </location>
</feature>
<dbReference type="SUPFAM" id="SSF56042">
    <property type="entry name" value="PurM C-terminal domain-like"/>
    <property type="match status" value="1"/>
</dbReference>
<comment type="caution">
    <text evidence="4">The sequence shown here is derived from an EMBL/GenBank/DDBJ whole genome shotgun (WGS) entry which is preliminary data.</text>
</comment>
<dbReference type="InterPro" id="IPR036676">
    <property type="entry name" value="PurM-like_C_sf"/>
</dbReference>
<sequence length="330" mass="35919">MEKIEIAHGSGGKLTRELIENLFLKYLDFEELKSLQDASYLKLSSPNIAMTTDSYVVKPFKFPGGNTGKLSVCGTINDLTVSGAIPKYLSLGLIIEEGFSLKELEDIISTIAKTAKEAGIVIATGDTKVVESGKCDGIYINTAGIGEIKKELSPKFVKPGDVVIVTGYIGDHGIAISLAREEFDMEIPVKSDCAPLNTLLTPLFDISGLKWMRDPTRGGVATVTVELSEMSGYGIKLFEDKIPVREEVKFVCDMLGYDPLYLANEGKALIVVDRKDAESTLNILKEHPLGKDSAIIGEVTDSFKGVRLKTRIGGERLLDLLEDDPLPRIC</sequence>
<organism evidence="4 5">
    <name type="scientific">Desulfurobacterium indicum</name>
    <dbReference type="NCBI Taxonomy" id="1914305"/>
    <lineage>
        <taxon>Bacteria</taxon>
        <taxon>Pseudomonadati</taxon>
        <taxon>Aquificota</taxon>
        <taxon>Aquificia</taxon>
        <taxon>Desulfurobacteriales</taxon>
        <taxon>Desulfurobacteriaceae</taxon>
        <taxon>Desulfurobacterium</taxon>
    </lineage>
</organism>
<dbReference type="NCBIfam" id="TIGR02124">
    <property type="entry name" value="hypE"/>
    <property type="match status" value="1"/>
</dbReference>
<evidence type="ECO:0000313" key="5">
    <source>
        <dbReference type="Proteomes" id="UP000187408"/>
    </source>
</evidence>
<dbReference type="PIRSF" id="PIRSF005644">
    <property type="entry name" value="Hdrgns_mtr_HypE"/>
    <property type="match status" value="1"/>
</dbReference>
<accession>A0A1R1MM60</accession>
<dbReference type="GO" id="GO:0051604">
    <property type="term" value="P:protein maturation"/>
    <property type="evidence" value="ECO:0007669"/>
    <property type="project" value="TreeGrafter"/>
</dbReference>
<dbReference type="InterPro" id="IPR010918">
    <property type="entry name" value="PurM-like_C_dom"/>
</dbReference>
<name>A0A1R1MM60_9BACT</name>
<protein>
    <submittedName>
        <fullName evidence="4">Hydrogenase expression/formation protein HypE</fullName>
    </submittedName>
</protein>
<dbReference type="Pfam" id="PF00586">
    <property type="entry name" value="AIRS"/>
    <property type="match status" value="1"/>
</dbReference>
<dbReference type="InterPro" id="IPR016188">
    <property type="entry name" value="PurM-like_N"/>
</dbReference>
<dbReference type="PANTHER" id="PTHR30303">
    <property type="entry name" value="HYDROGENASE ISOENZYMES FORMATION PROTEIN HYPE"/>
    <property type="match status" value="1"/>
</dbReference>
<dbReference type="AlphaFoldDB" id="A0A1R1MM60"/>
<evidence type="ECO:0000259" key="3">
    <source>
        <dbReference type="Pfam" id="PF02769"/>
    </source>
</evidence>
<dbReference type="InterPro" id="IPR036921">
    <property type="entry name" value="PurM-like_N_sf"/>
</dbReference>